<dbReference type="Proteomes" id="UP000249700">
    <property type="component" value="Unassembled WGS sequence"/>
</dbReference>
<accession>A0A328XE17</accession>
<protein>
    <submittedName>
        <fullName evidence="1">Uncharacterized protein</fullName>
    </submittedName>
</protein>
<organism evidence="1 2">
    <name type="scientific">Onishia taeanensis</name>
    <dbReference type="NCBI Taxonomy" id="284577"/>
    <lineage>
        <taxon>Bacteria</taxon>
        <taxon>Pseudomonadati</taxon>
        <taxon>Pseudomonadota</taxon>
        <taxon>Gammaproteobacteria</taxon>
        <taxon>Oceanospirillales</taxon>
        <taxon>Halomonadaceae</taxon>
        <taxon>Onishia</taxon>
    </lineage>
</organism>
<dbReference type="EMBL" id="QLSX01000015">
    <property type="protein sequence ID" value="RAR57334.1"/>
    <property type="molecule type" value="Genomic_DNA"/>
</dbReference>
<gene>
    <name evidence="1" type="ORF">BCL93_1159</name>
</gene>
<evidence type="ECO:0000313" key="2">
    <source>
        <dbReference type="Proteomes" id="UP000249700"/>
    </source>
</evidence>
<sequence length="66" mass="7275">MLRLVSASSFAITGDKPSGSVIIEKGVTNSQILSPAKLYQVNVEQAQMIQIRNEHLARFCPKSRIC</sequence>
<name>A0A328XE17_9GAMM</name>
<evidence type="ECO:0000313" key="1">
    <source>
        <dbReference type="EMBL" id="RAR57334.1"/>
    </source>
</evidence>
<comment type="caution">
    <text evidence="1">The sequence shown here is derived from an EMBL/GenBank/DDBJ whole genome shotgun (WGS) entry which is preliminary data.</text>
</comment>
<reference evidence="1 2" key="1">
    <citation type="submission" date="2018-06" db="EMBL/GenBank/DDBJ databases">
        <title>Comparative analysis of microorganisms from saline springs in Andes Mountain Range, Colombia.</title>
        <authorList>
            <person name="Rubin E."/>
        </authorList>
    </citation>
    <scope>NUCLEOTIDE SEQUENCE [LARGE SCALE GENOMIC DNA]</scope>
    <source>
        <strain evidence="1 2">USBA-857</strain>
    </source>
</reference>
<proteinExistence type="predicted"/>
<dbReference type="AlphaFoldDB" id="A0A328XE17"/>